<name>A0A1M7JFL5_9FLAO</name>
<gene>
    <name evidence="1" type="ORF">SAMN05444366_3335</name>
</gene>
<accession>A0A1M7JFL5</accession>
<keyword evidence="2" id="KW-1185">Reference proteome</keyword>
<protein>
    <submittedName>
        <fullName evidence="1">Uncharacterized protein</fullName>
    </submittedName>
</protein>
<evidence type="ECO:0000313" key="2">
    <source>
        <dbReference type="Proteomes" id="UP000184121"/>
    </source>
</evidence>
<reference evidence="2" key="1">
    <citation type="submission" date="2016-11" db="EMBL/GenBank/DDBJ databases">
        <authorList>
            <person name="Varghese N."/>
            <person name="Submissions S."/>
        </authorList>
    </citation>
    <scope>NUCLEOTIDE SEQUENCE [LARGE SCALE GENOMIC DNA]</scope>
    <source>
        <strain evidence="2">DSM 1811</strain>
    </source>
</reference>
<evidence type="ECO:0000313" key="1">
    <source>
        <dbReference type="EMBL" id="SHM51768.1"/>
    </source>
</evidence>
<dbReference type="OrthoDB" id="2989760at2"/>
<dbReference type="STRING" id="29534.SAMN05444366_3335"/>
<dbReference type="Proteomes" id="UP000184121">
    <property type="component" value="Unassembled WGS sequence"/>
</dbReference>
<sequence length="163" mass="18952">MKEQELNIKKLSFTQRPIPIPADYRPMYKIALIVLTLRLCCRAETSNLLKLHLFSWALSSDKNISKLKDYVTSNFQTDFSVWSIEPALNRALQYAIAENICDVVNGKNYKLTEKGFKFYQMINSDTELFDKEKSFLTFIGKSKITDSRINAMSNQWNINYAEN</sequence>
<dbReference type="AlphaFoldDB" id="A0A1M7JFL5"/>
<organism evidence="1 2">
    <name type="scientific">Flavobacterium saccharophilum</name>
    <dbReference type="NCBI Taxonomy" id="29534"/>
    <lineage>
        <taxon>Bacteria</taxon>
        <taxon>Pseudomonadati</taxon>
        <taxon>Bacteroidota</taxon>
        <taxon>Flavobacteriia</taxon>
        <taxon>Flavobacteriales</taxon>
        <taxon>Flavobacteriaceae</taxon>
        <taxon>Flavobacterium</taxon>
    </lineage>
</organism>
<dbReference type="RefSeq" id="WP_072974227.1">
    <property type="nucleotide sequence ID" value="NZ_FRBY01000005.1"/>
</dbReference>
<proteinExistence type="predicted"/>
<dbReference type="EMBL" id="FRBY01000005">
    <property type="protein sequence ID" value="SHM51768.1"/>
    <property type="molecule type" value="Genomic_DNA"/>
</dbReference>